<name>A0A8D8IGF4_CULPI</name>
<feature type="compositionally biased region" description="Low complexity" evidence="1">
    <location>
        <begin position="7"/>
        <end position="19"/>
    </location>
</feature>
<feature type="region of interest" description="Disordered" evidence="1">
    <location>
        <begin position="36"/>
        <end position="120"/>
    </location>
</feature>
<dbReference type="EMBL" id="HBUE01352839">
    <property type="protein sequence ID" value="CAG6604287.1"/>
    <property type="molecule type" value="Transcribed_RNA"/>
</dbReference>
<accession>A0A8D8IGF4</accession>
<evidence type="ECO:0000313" key="2">
    <source>
        <dbReference type="EMBL" id="CAG6551988.1"/>
    </source>
</evidence>
<feature type="region of interest" description="Disordered" evidence="1">
    <location>
        <begin position="1"/>
        <end position="23"/>
    </location>
</feature>
<reference evidence="2" key="1">
    <citation type="submission" date="2021-05" db="EMBL/GenBank/DDBJ databases">
        <authorList>
            <person name="Alioto T."/>
            <person name="Alioto T."/>
            <person name="Gomez Garrido J."/>
        </authorList>
    </citation>
    <scope>NUCLEOTIDE SEQUENCE</scope>
</reference>
<feature type="compositionally biased region" description="Low complexity" evidence="1">
    <location>
        <begin position="102"/>
        <end position="120"/>
    </location>
</feature>
<proteinExistence type="predicted"/>
<protein>
    <submittedName>
        <fullName evidence="2">(northern house mosquito) hypothetical protein</fullName>
    </submittedName>
</protein>
<dbReference type="EMBL" id="HBUE01245737">
    <property type="protein sequence ID" value="CAG6551988.1"/>
    <property type="molecule type" value="Transcribed_RNA"/>
</dbReference>
<sequence>MVSWPGSSCSSATEASTASRRTRTLYRKGTFRCCRKKTRKRSSGSTVPAPIRGCTRRRPWPSSSTCTITSSSSRVCRSGWSPARTTAGRSTRRWAGAMGPACSSSTTPWTTRTTSRCTVR</sequence>
<dbReference type="AlphaFoldDB" id="A0A8D8IGF4"/>
<organism evidence="2">
    <name type="scientific">Culex pipiens</name>
    <name type="common">House mosquito</name>
    <dbReference type="NCBI Taxonomy" id="7175"/>
    <lineage>
        <taxon>Eukaryota</taxon>
        <taxon>Metazoa</taxon>
        <taxon>Ecdysozoa</taxon>
        <taxon>Arthropoda</taxon>
        <taxon>Hexapoda</taxon>
        <taxon>Insecta</taxon>
        <taxon>Pterygota</taxon>
        <taxon>Neoptera</taxon>
        <taxon>Endopterygota</taxon>
        <taxon>Diptera</taxon>
        <taxon>Nematocera</taxon>
        <taxon>Culicoidea</taxon>
        <taxon>Culicidae</taxon>
        <taxon>Culicinae</taxon>
        <taxon>Culicini</taxon>
        <taxon>Culex</taxon>
        <taxon>Culex</taxon>
    </lineage>
</organism>
<feature type="compositionally biased region" description="Low complexity" evidence="1">
    <location>
        <begin position="62"/>
        <end position="78"/>
    </location>
</feature>
<evidence type="ECO:0000256" key="1">
    <source>
        <dbReference type="SAM" id="MobiDB-lite"/>
    </source>
</evidence>